<dbReference type="GO" id="GO:0003713">
    <property type="term" value="F:transcription coactivator activity"/>
    <property type="evidence" value="ECO:0007669"/>
    <property type="project" value="InterPro"/>
</dbReference>
<dbReference type="InterPro" id="IPR039947">
    <property type="entry name" value="NCoA-4"/>
</dbReference>
<proteinExistence type="predicted"/>
<comment type="caution">
    <text evidence="4">The sequence shown here is derived from an EMBL/GenBank/DDBJ whole genome shotgun (WGS) entry which is preliminary data.</text>
</comment>
<name>A0A4Z2C5B2_9TELE</name>
<dbReference type="PANTHER" id="PTHR17085:SF3">
    <property type="entry name" value="NUCLEAR RECEPTOR COACTIVATOR 4"/>
    <property type="match status" value="1"/>
</dbReference>
<evidence type="ECO:0000313" key="5">
    <source>
        <dbReference type="Proteomes" id="UP000516260"/>
    </source>
</evidence>
<dbReference type="EMBL" id="SWLE01000005">
    <property type="protein sequence ID" value="TNM99381.1"/>
    <property type="molecule type" value="Genomic_DNA"/>
</dbReference>
<keyword evidence="1" id="KW-0175">Coiled coil</keyword>
<evidence type="ECO:0000256" key="2">
    <source>
        <dbReference type="SAM" id="MobiDB-lite"/>
    </source>
</evidence>
<organism evidence="4 5">
    <name type="scientific">Takifugu bimaculatus</name>
    <dbReference type="NCBI Taxonomy" id="433685"/>
    <lineage>
        <taxon>Eukaryota</taxon>
        <taxon>Metazoa</taxon>
        <taxon>Chordata</taxon>
        <taxon>Craniata</taxon>
        <taxon>Vertebrata</taxon>
        <taxon>Euteleostomi</taxon>
        <taxon>Actinopterygii</taxon>
        <taxon>Neopterygii</taxon>
        <taxon>Teleostei</taxon>
        <taxon>Neoteleostei</taxon>
        <taxon>Acanthomorphata</taxon>
        <taxon>Eupercaria</taxon>
        <taxon>Tetraodontiformes</taxon>
        <taxon>Tetradontoidea</taxon>
        <taxon>Tetraodontidae</taxon>
        <taxon>Takifugu</taxon>
    </lineage>
</organism>
<feature type="coiled-coil region" evidence="1">
    <location>
        <begin position="27"/>
        <end position="54"/>
    </location>
</feature>
<sequence>MSSKSRVHGKGSRMPTAEAATGTLKVCQQAQDQLQNAINTVVKAEQQLRENTREVRLQLQSCVSRQQEALRCREVWLLGQIELIEQLKTETLQQQLHQLHWLRGQFDVIAHQLQNNNSNDLSNQLTCCLEKLSSLNMTPEETPDLHFLADSRSLKQAITSFGCISAQLIEGVSSPNSGHQPSQSCPVAAKIQKMEDGTLKQWLLGSRPASSPETGFQASSKTEDWLFSPNEKQTFCPVVASDFMKTWGQLKDLEMWLQKDQPLVTRMRTSSNCSSSFSIENIDESEFAIAHEEDDLDDWLVSPSTAAMETMSDVERWRQVFKPFEDSWSFSDWLVGSEHPTADCSSCRQTTNALEIENLGQLKCLKTSPSPGPTSSEALEAWLQQVVPVQQNCRANEVCSSYADCVCDQNCGKDALNLWLLHQDGRDKNGVPVANKCPPIATNAPPADKNVPPTDKNVPPADKNVPQNLQHREKEQKVKAILEAWLQPSSSSCKSSFSLSDWVLPEQEKASREESSTISSVFQTPLETEHWVFPGKTAHQPHQPAEDDKWLLKKRSRAQECLVLPIVCDLFSCMKLSGDKEKWLHRGAEPMCP</sequence>
<dbReference type="AlphaFoldDB" id="A0A4Z2C5B2"/>
<evidence type="ECO:0000313" key="4">
    <source>
        <dbReference type="EMBL" id="TNM99381.1"/>
    </source>
</evidence>
<dbReference type="GO" id="GO:0009725">
    <property type="term" value="P:response to hormone"/>
    <property type="evidence" value="ECO:0007669"/>
    <property type="project" value="TreeGrafter"/>
</dbReference>
<feature type="domain" description="Nuclear receptor coactivator 4 N-terminal" evidence="3">
    <location>
        <begin position="26"/>
        <end position="153"/>
    </location>
</feature>
<dbReference type="Pfam" id="PF12489">
    <property type="entry name" value="ARA70"/>
    <property type="match status" value="2"/>
</dbReference>
<feature type="region of interest" description="Disordered" evidence="2">
    <location>
        <begin position="441"/>
        <end position="462"/>
    </location>
</feature>
<evidence type="ECO:0000259" key="3">
    <source>
        <dbReference type="Pfam" id="PF12489"/>
    </source>
</evidence>
<gene>
    <name evidence="4" type="ORF">fugu_012414</name>
</gene>
<protein>
    <recommendedName>
        <fullName evidence="3">Nuclear receptor coactivator 4 N-terminal domain-containing protein</fullName>
    </recommendedName>
</protein>
<dbReference type="PANTHER" id="PTHR17085">
    <property type="entry name" value="NUCLEAR RECEPTOR COACTIVATOR 4"/>
    <property type="match status" value="1"/>
</dbReference>
<dbReference type="GO" id="GO:0006879">
    <property type="term" value="P:intracellular iron ion homeostasis"/>
    <property type="evidence" value="ECO:0007669"/>
    <property type="project" value="InterPro"/>
</dbReference>
<feature type="domain" description="Nuclear receptor coactivator 4 N-terminal" evidence="3">
    <location>
        <begin position="198"/>
        <end position="317"/>
    </location>
</feature>
<accession>A0A4Z2C5B2</accession>
<evidence type="ECO:0000256" key="1">
    <source>
        <dbReference type="SAM" id="Coils"/>
    </source>
</evidence>
<reference evidence="4 5" key="1">
    <citation type="submission" date="2019-04" db="EMBL/GenBank/DDBJ databases">
        <title>The sequence and de novo assembly of Takifugu bimaculatus genome using PacBio and Hi-C technologies.</title>
        <authorList>
            <person name="Xu P."/>
            <person name="Liu B."/>
            <person name="Zhou Z."/>
        </authorList>
    </citation>
    <scope>NUCLEOTIDE SEQUENCE [LARGE SCALE GENOMIC DNA]</scope>
    <source>
        <strain evidence="4">TB-2018</strain>
        <tissue evidence="4">Muscle</tissue>
    </source>
</reference>
<dbReference type="Proteomes" id="UP000516260">
    <property type="component" value="Chromosome 13"/>
</dbReference>
<keyword evidence="5" id="KW-1185">Reference proteome</keyword>
<dbReference type="InterPro" id="IPR022174">
    <property type="entry name" value="NCOA4_N"/>
</dbReference>